<comment type="caution">
    <text evidence="3">The sequence shown here is derived from an EMBL/GenBank/DDBJ whole genome shotgun (WGS) entry which is preliminary data.</text>
</comment>
<gene>
    <name evidence="3" type="ORF">LITE_LOCUS30883</name>
</gene>
<dbReference type="Pfam" id="PF23156">
    <property type="entry name" value="DUF7054"/>
    <property type="match status" value="1"/>
</dbReference>
<dbReference type="Proteomes" id="UP001154282">
    <property type="component" value="Unassembled WGS sequence"/>
</dbReference>
<dbReference type="EMBL" id="CAMGYJ010000007">
    <property type="protein sequence ID" value="CAI0451499.1"/>
    <property type="molecule type" value="Genomic_DNA"/>
</dbReference>
<accession>A0AAV0MYX6</accession>
<feature type="compositionally biased region" description="Basic and acidic residues" evidence="1">
    <location>
        <begin position="8"/>
        <end position="19"/>
    </location>
</feature>
<protein>
    <recommendedName>
        <fullName evidence="2">DUF7054 domain-containing protein</fullName>
    </recommendedName>
</protein>
<evidence type="ECO:0000256" key="1">
    <source>
        <dbReference type="SAM" id="MobiDB-lite"/>
    </source>
</evidence>
<sequence>MAGCGGNKENEKDAIVEKEKKKKKKESSSSSREFLVRVNVAGSTGPVILVVKQNDSVAAVIRSALKAYAKQGRVPALGSQAAAFILYSAATPQSDFTGTPYMIDILLFRFMSV</sequence>
<dbReference type="InterPro" id="IPR055482">
    <property type="entry name" value="DUF7054"/>
</dbReference>
<dbReference type="PANTHER" id="PTHR33270:SF5">
    <property type="entry name" value="GB|AAC00605.1"/>
    <property type="match status" value="1"/>
</dbReference>
<proteinExistence type="predicted"/>
<dbReference type="PANTHER" id="PTHR33270">
    <property type="entry name" value="BNAC05G50380D PROTEIN"/>
    <property type="match status" value="1"/>
</dbReference>
<dbReference type="AlphaFoldDB" id="A0AAV0MYX6"/>
<feature type="domain" description="DUF7054" evidence="2">
    <location>
        <begin position="33"/>
        <end position="90"/>
    </location>
</feature>
<evidence type="ECO:0000259" key="2">
    <source>
        <dbReference type="Pfam" id="PF23156"/>
    </source>
</evidence>
<reference evidence="3" key="1">
    <citation type="submission" date="2022-08" db="EMBL/GenBank/DDBJ databases">
        <authorList>
            <person name="Gutierrez-Valencia J."/>
        </authorList>
    </citation>
    <scope>NUCLEOTIDE SEQUENCE</scope>
</reference>
<evidence type="ECO:0000313" key="3">
    <source>
        <dbReference type="EMBL" id="CAI0451499.1"/>
    </source>
</evidence>
<name>A0AAV0MYX6_9ROSI</name>
<feature type="region of interest" description="Disordered" evidence="1">
    <location>
        <begin position="1"/>
        <end position="31"/>
    </location>
</feature>
<dbReference type="InterPro" id="IPR040358">
    <property type="entry name" value="At4g22758-like"/>
</dbReference>
<organism evidence="3 4">
    <name type="scientific">Linum tenue</name>
    <dbReference type="NCBI Taxonomy" id="586396"/>
    <lineage>
        <taxon>Eukaryota</taxon>
        <taxon>Viridiplantae</taxon>
        <taxon>Streptophyta</taxon>
        <taxon>Embryophyta</taxon>
        <taxon>Tracheophyta</taxon>
        <taxon>Spermatophyta</taxon>
        <taxon>Magnoliopsida</taxon>
        <taxon>eudicotyledons</taxon>
        <taxon>Gunneridae</taxon>
        <taxon>Pentapetalae</taxon>
        <taxon>rosids</taxon>
        <taxon>fabids</taxon>
        <taxon>Malpighiales</taxon>
        <taxon>Linaceae</taxon>
        <taxon>Linum</taxon>
    </lineage>
</organism>
<keyword evidence="4" id="KW-1185">Reference proteome</keyword>
<evidence type="ECO:0000313" key="4">
    <source>
        <dbReference type="Proteomes" id="UP001154282"/>
    </source>
</evidence>